<organism evidence="8 9">
    <name type="scientific">Mycena chlorophos</name>
    <name type="common">Agaric fungus</name>
    <name type="synonym">Agaricus chlorophos</name>
    <dbReference type="NCBI Taxonomy" id="658473"/>
    <lineage>
        <taxon>Eukaryota</taxon>
        <taxon>Fungi</taxon>
        <taxon>Dikarya</taxon>
        <taxon>Basidiomycota</taxon>
        <taxon>Agaricomycotina</taxon>
        <taxon>Agaricomycetes</taxon>
        <taxon>Agaricomycetidae</taxon>
        <taxon>Agaricales</taxon>
        <taxon>Marasmiineae</taxon>
        <taxon>Mycenaceae</taxon>
        <taxon>Mycena</taxon>
    </lineage>
</organism>
<dbReference type="Pfam" id="PF08914">
    <property type="entry name" value="Myb_Rap1"/>
    <property type="match status" value="1"/>
</dbReference>
<dbReference type="PANTHER" id="PTHR16466">
    <property type="entry name" value="TELOMERE REPEAT-BINDING FACTOR 2-INTERACTING PROTEIN 1"/>
    <property type="match status" value="1"/>
</dbReference>
<feature type="domain" description="TERF2-interacting telomeric protein 1 Myb" evidence="7">
    <location>
        <begin position="202"/>
        <end position="265"/>
    </location>
</feature>
<gene>
    <name evidence="8" type="ORF">HMN09_00617600</name>
</gene>
<keyword evidence="2 5" id="KW-0158">Chromosome</keyword>
<comment type="function">
    <text evidence="5">Involved in the regulation of telomere length, clustering and has a specific role in telomere position effect (TPE).</text>
</comment>
<comment type="subunit">
    <text evidence="5">Homodimer.</text>
</comment>
<feature type="region of interest" description="Disordered" evidence="6">
    <location>
        <begin position="283"/>
        <end position="382"/>
    </location>
</feature>
<dbReference type="SUPFAM" id="SSF46689">
    <property type="entry name" value="Homeodomain-like"/>
    <property type="match status" value="1"/>
</dbReference>
<dbReference type="GO" id="GO:0042162">
    <property type="term" value="F:telomeric DNA binding"/>
    <property type="evidence" value="ECO:0007669"/>
    <property type="project" value="TreeGrafter"/>
</dbReference>
<dbReference type="InterPro" id="IPR039595">
    <property type="entry name" value="TE2IP/Rap1"/>
</dbReference>
<evidence type="ECO:0000256" key="1">
    <source>
        <dbReference type="ARBA" id="ARBA00010467"/>
    </source>
</evidence>
<evidence type="ECO:0000256" key="4">
    <source>
        <dbReference type="ARBA" id="ARBA00023242"/>
    </source>
</evidence>
<accession>A0A8H6T489</accession>
<keyword evidence="9" id="KW-1185">Reference proteome</keyword>
<evidence type="ECO:0000256" key="6">
    <source>
        <dbReference type="SAM" id="MobiDB-lite"/>
    </source>
</evidence>
<dbReference type="GO" id="GO:0010833">
    <property type="term" value="P:telomere maintenance via telomere lengthening"/>
    <property type="evidence" value="ECO:0007669"/>
    <property type="project" value="UniProtKB-UniRule"/>
</dbReference>
<dbReference type="EMBL" id="JACAZE010000007">
    <property type="protein sequence ID" value="KAF7310746.1"/>
    <property type="molecule type" value="Genomic_DNA"/>
</dbReference>
<evidence type="ECO:0000256" key="5">
    <source>
        <dbReference type="RuleBase" id="RU367107"/>
    </source>
</evidence>
<evidence type="ECO:0000259" key="7">
    <source>
        <dbReference type="Pfam" id="PF08914"/>
    </source>
</evidence>
<evidence type="ECO:0000313" key="9">
    <source>
        <dbReference type="Proteomes" id="UP000613580"/>
    </source>
</evidence>
<proteinExistence type="inferred from homology"/>
<evidence type="ECO:0000256" key="2">
    <source>
        <dbReference type="ARBA" id="ARBA00022454"/>
    </source>
</evidence>
<comment type="caution">
    <text evidence="8">The sequence shown here is derived from an EMBL/GenBank/DDBJ whole genome shotgun (WGS) entry which is preliminary data.</text>
</comment>
<evidence type="ECO:0000313" key="8">
    <source>
        <dbReference type="EMBL" id="KAF7310746.1"/>
    </source>
</evidence>
<dbReference type="InterPro" id="IPR009057">
    <property type="entry name" value="Homeodomain-like_sf"/>
</dbReference>
<dbReference type="Proteomes" id="UP000613580">
    <property type="component" value="Unassembled WGS sequence"/>
</dbReference>
<dbReference type="GO" id="GO:0031848">
    <property type="term" value="P:protection from non-homologous end joining at telomere"/>
    <property type="evidence" value="ECO:0007669"/>
    <property type="project" value="TreeGrafter"/>
</dbReference>
<dbReference type="InterPro" id="IPR015010">
    <property type="entry name" value="TERF2IP_Myb"/>
</dbReference>
<evidence type="ECO:0000256" key="3">
    <source>
        <dbReference type="ARBA" id="ARBA00022895"/>
    </source>
</evidence>
<dbReference type="Gene3D" id="1.10.10.60">
    <property type="entry name" value="Homeodomain-like"/>
    <property type="match status" value="1"/>
</dbReference>
<dbReference type="PANTHER" id="PTHR16466:SF6">
    <property type="entry name" value="TELOMERIC REPEAT-BINDING FACTOR 2-INTERACTING PROTEIN 1"/>
    <property type="match status" value="1"/>
</dbReference>
<sequence length="427" mass="48722">MPPFQDPTSGLALKFFIQKDLPETLQAELCETIASLGGRVEIKVPRAGFILINPNTPEEERLRLCWMSPDRPERYFVPYTFVDACKVANMLLKQIFLEEGVPIPMHIHSSIANPNARSALSQRIIHSGGDPTASTSSARVILADPNTDVFKHLVQTYQSDPNKYIESYLWVKKSIERGFLVYTPLVYKNPGGRRAGEDRVQFTDEDEHNLAKWIAFTIPRKETGGRTGNVIYKQLCEKKDEPEYAWVQRHSWQSWRERYKKHAARLDQRIAAIVAEAQPAPNAKGQYGYVRQAEEKPKRRRKKKASSPSDDEQPSSPVAGPSSPVQPRQGDDEDESEWAVRVGDEPPPVWAGKKRKTRSNHGESDEEVAKRAKQSARDDEQELTDIAKEFQFTRDEVSAYYVASRDMDKTRARFKKMRELLATSDFD</sequence>
<name>A0A8H6T489_MYCCL</name>
<comment type="similarity">
    <text evidence="1 5">Belongs to the RAP1 family.</text>
</comment>
<keyword evidence="3 5" id="KW-0779">Telomere</keyword>
<dbReference type="AlphaFoldDB" id="A0A8H6T489"/>
<reference evidence="8" key="1">
    <citation type="submission" date="2020-05" db="EMBL/GenBank/DDBJ databases">
        <title>Mycena genomes resolve the evolution of fungal bioluminescence.</title>
        <authorList>
            <person name="Tsai I.J."/>
        </authorList>
    </citation>
    <scope>NUCLEOTIDE SEQUENCE</scope>
    <source>
        <strain evidence="8">110903Hualien_Pintung</strain>
    </source>
</reference>
<feature type="compositionally biased region" description="Basic and acidic residues" evidence="6">
    <location>
        <begin position="360"/>
        <end position="378"/>
    </location>
</feature>
<protein>
    <recommendedName>
        <fullName evidence="5">DNA-binding protein RAP1</fullName>
    </recommendedName>
</protein>
<keyword evidence="4 5" id="KW-0539">Nucleus</keyword>
<comment type="subcellular location">
    <subcellularLocation>
        <location evidence="5">Nucleus</location>
    </subcellularLocation>
    <subcellularLocation>
        <location evidence="5">Chromosome</location>
        <location evidence="5">Telomere</location>
    </subcellularLocation>
</comment>
<dbReference type="CDD" id="cd11655">
    <property type="entry name" value="rap1_myb-like"/>
    <property type="match status" value="1"/>
</dbReference>
<dbReference type="GO" id="GO:0070187">
    <property type="term" value="C:shelterin complex"/>
    <property type="evidence" value="ECO:0007669"/>
    <property type="project" value="TreeGrafter"/>
</dbReference>
<feature type="compositionally biased region" description="Low complexity" evidence="6">
    <location>
        <begin position="314"/>
        <end position="327"/>
    </location>
</feature>
<dbReference type="OrthoDB" id="435460at2759"/>